<feature type="region of interest" description="Disordered" evidence="2">
    <location>
        <begin position="956"/>
        <end position="990"/>
    </location>
</feature>
<feature type="region of interest" description="Disordered" evidence="2">
    <location>
        <begin position="474"/>
        <end position="545"/>
    </location>
</feature>
<dbReference type="InterPro" id="IPR029062">
    <property type="entry name" value="Class_I_gatase-like"/>
</dbReference>
<dbReference type="InterPro" id="IPR011333">
    <property type="entry name" value="SKP1/BTB/POZ_sf"/>
</dbReference>
<dbReference type="SUPFAM" id="SSF54695">
    <property type="entry name" value="POZ domain"/>
    <property type="match status" value="1"/>
</dbReference>
<sequence length="1120" mass="129986">MNEVMNELFNDTHTCDVLFYFPKTSECLWAHKLLITTISPKWRNQIYPKDWKEDLVSQLRKTQQKKNKKKKKKKKKKQNKTNKQGSPTPFYFQKHKPQSSQNMQNKYQGGSDKNRNKKQQVLHKQKKHHFQNKHFNNPNKKKNTSNKFAKGRYSSQIIEPTFVYQAKKTNPFIPKYFSDQNFPKINRQDESGNDNSKKPKTVVRNDKKIEIEIEKEAENLTSTKSHNGEGMSKSQNQNNYEFTLLQNRNIIIIEITDYKLSLFRNVIKYAYTKEIPELTENNIFEYIQICSEFQITELEPIFLKYLSGLVTIENCISMFFKIENTNFHKYLVRFIKRNLVEFFSHPSRLIDCTEEIILKILKNHVNQKIDHLSINIFRCVYEWGKTQFENDSRCIGNDSVDDNDLVNNIKDHGEIGNTYDNESKEQEKLKKILMNILPLIRLDLMNSEELNEISLTGLFDLNKIFDIAFYQNKQKTQKPETNKKKVTKKPNRRGRAKYSQKKGYKKGKRNKSKFLKNKEKRMRNKKERNRYKKQLKRKTTKGNEKIASYANKGNEMVNSQDSELKHATDHSTLNASTEQYDHDDIPFSGNEIEIEQSVFGTDIETNNQFEKNSFAISDYYIKTETIEPQYNFEFSSTSEEENNENGNICNDQQTQHDDGHTNSSNTNGNNNTDGNNNNHNRNNSQRIRMSIEQLEKEVEHINQNVGFKKNSKFFKKGNLKKKMYHNHKENKKPVNENQQVNRDQDQDQDQGQNQNRNENENENENLEPNKENGLYKEQSNQQIFQKQNPKRKNKKKNQKNKKTKNLNTHTNNKGNDKHNKGNNKHNNNNDKQNNTTNRKNRKSNRKNNRKNNPRRRKSQGGHNSCTALLICADNDGKHLEDLKNSFQNSAIKKIESVIVTSKTPTISFLKKFSVIFIYSLNKFHNSSLLGDRLAKFVDSGGGIVIAAYPALLLENEDGNGNGNDNDDDDDDDNDNVDRDGDGNVSDCNEMPQSEILNGRITQKSFLPILQGSILKKSMLKIGNRCFPKHPILKNVKGFNGGNSSLHCNLKVNPEGNSQIIAEWEDSTPLIAIKKKNPKAGNVVVLNFCPLSSNVGASNFWLNSTDGNKILSNALLFASKK</sequence>
<feature type="compositionally biased region" description="Basic residues" evidence="2">
    <location>
        <begin position="484"/>
        <end position="540"/>
    </location>
</feature>
<feature type="region of interest" description="Disordered" evidence="2">
    <location>
        <begin position="58"/>
        <end position="147"/>
    </location>
</feature>
<dbReference type="SUPFAM" id="SSF52317">
    <property type="entry name" value="Class I glutamine amidotransferase-like"/>
    <property type="match status" value="1"/>
</dbReference>
<accession>A0ABQ8YHE1</accession>
<reference evidence="3" key="1">
    <citation type="submission" date="2022-08" db="EMBL/GenBank/DDBJ databases">
        <title>Novel sulfate-reducing endosymbionts in the free-living metamonad Anaeramoeba.</title>
        <authorList>
            <person name="Jerlstrom-Hultqvist J."/>
            <person name="Cepicka I."/>
            <person name="Gallot-Lavallee L."/>
            <person name="Salas-Leiva D."/>
            <person name="Curtis B.A."/>
            <person name="Zahonova K."/>
            <person name="Pipaliya S."/>
            <person name="Dacks J."/>
            <person name="Roger A.J."/>
        </authorList>
    </citation>
    <scope>NUCLEOTIDE SEQUENCE</scope>
    <source>
        <strain evidence="3">Schooner1</strain>
    </source>
</reference>
<feature type="compositionally biased region" description="Basic residues" evidence="2">
    <location>
        <begin position="115"/>
        <end position="132"/>
    </location>
</feature>
<dbReference type="Gene3D" id="3.30.710.10">
    <property type="entry name" value="Potassium Channel Kv1.1, Chain A"/>
    <property type="match status" value="1"/>
</dbReference>
<proteinExistence type="predicted"/>
<evidence type="ECO:0000256" key="1">
    <source>
        <dbReference type="SAM" id="Coils"/>
    </source>
</evidence>
<feature type="region of interest" description="Disordered" evidence="2">
    <location>
        <begin position="725"/>
        <end position="862"/>
    </location>
</feature>
<feature type="compositionally biased region" description="Basic residues" evidence="2">
    <location>
        <begin position="62"/>
        <end position="80"/>
    </location>
</feature>
<feature type="region of interest" description="Disordered" evidence="2">
    <location>
        <begin position="635"/>
        <end position="682"/>
    </location>
</feature>
<protein>
    <submittedName>
        <fullName evidence="3">Ylp motif containing protein nuclear protein zap</fullName>
    </submittedName>
</protein>
<keyword evidence="4" id="KW-1185">Reference proteome</keyword>
<feature type="compositionally biased region" description="Low complexity" evidence="2">
    <location>
        <begin position="661"/>
        <end position="682"/>
    </location>
</feature>
<evidence type="ECO:0000313" key="4">
    <source>
        <dbReference type="Proteomes" id="UP001150062"/>
    </source>
</evidence>
<feature type="coiled-coil region" evidence="1">
    <location>
        <begin position="684"/>
        <end position="711"/>
    </location>
</feature>
<dbReference type="EMBL" id="JAOAOG010000167">
    <property type="protein sequence ID" value="KAJ6243929.1"/>
    <property type="molecule type" value="Genomic_DNA"/>
</dbReference>
<comment type="caution">
    <text evidence="3">The sequence shown here is derived from an EMBL/GenBank/DDBJ whole genome shotgun (WGS) entry which is preliminary data.</text>
</comment>
<evidence type="ECO:0000313" key="3">
    <source>
        <dbReference type="EMBL" id="KAJ6243929.1"/>
    </source>
</evidence>
<organism evidence="3 4">
    <name type="scientific">Anaeramoeba flamelloides</name>
    <dbReference type="NCBI Taxonomy" id="1746091"/>
    <lineage>
        <taxon>Eukaryota</taxon>
        <taxon>Metamonada</taxon>
        <taxon>Anaeramoebidae</taxon>
        <taxon>Anaeramoeba</taxon>
    </lineage>
</organism>
<feature type="compositionally biased region" description="Polar residues" evidence="2">
    <location>
        <begin position="98"/>
        <end position="108"/>
    </location>
</feature>
<gene>
    <name evidence="3" type="ORF">M0813_21720</name>
</gene>
<dbReference type="Proteomes" id="UP001150062">
    <property type="component" value="Unassembled WGS sequence"/>
</dbReference>
<feature type="region of interest" description="Disordered" evidence="2">
    <location>
        <begin position="175"/>
        <end position="201"/>
    </location>
</feature>
<evidence type="ECO:0000256" key="2">
    <source>
        <dbReference type="SAM" id="MobiDB-lite"/>
    </source>
</evidence>
<keyword evidence="1" id="KW-0175">Coiled coil</keyword>
<feature type="compositionally biased region" description="Low complexity" evidence="2">
    <location>
        <begin position="824"/>
        <end position="837"/>
    </location>
</feature>
<feature type="compositionally biased region" description="Acidic residues" evidence="2">
    <location>
        <begin position="964"/>
        <end position="974"/>
    </location>
</feature>
<feature type="compositionally biased region" description="Basic residues" evidence="2">
    <location>
        <begin position="838"/>
        <end position="859"/>
    </location>
</feature>
<feature type="compositionally biased region" description="Basic residues" evidence="2">
    <location>
        <begin position="788"/>
        <end position="804"/>
    </location>
</feature>
<name>A0ABQ8YHE1_9EUKA</name>